<keyword evidence="2" id="KW-0732">Signal</keyword>
<evidence type="ECO:0000256" key="1">
    <source>
        <dbReference type="SAM" id="MobiDB-lite"/>
    </source>
</evidence>
<comment type="caution">
    <text evidence="3">The sequence shown here is derived from an EMBL/GenBank/DDBJ whole genome shotgun (WGS) entry which is preliminary data.</text>
</comment>
<accession>A0AAE1B5F0</accession>
<dbReference type="AlphaFoldDB" id="A0AAE1B5F0"/>
<gene>
    <name evidence="3" type="ORF">RRG08_035602</name>
</gene>
<name>A0AAE1B5F0_9GAST</name>
<organism evidence="3 4">
    <name type="scientific">Elysia crispata</name>
    <name type="common">lettuce slug</name>
    <dbReference type="NCBI Taxonomy" id="231223"/>
    <lineage>
        <taxon>Eukaryota</taxon>
        <taxon>Metazoa</taxon>
        <taxon>Spiralia</taxon>
        <taxon>Lophotrochozoa</taxon>
        <taxon>Mollusca</taxon>
        <taxon>Gastropoda</taxon>
        <taxon>Heterobranchia</taxon>
        <taxon>Euthyneura</taxon>
        <taxon>Panpulmonata</taxon>
        <taxon>Sacoglossa</taxon>
        <taxon>Placobranchoidea</taxon>
        <taxon>Plakobranchidae</taxon>
        <taxon>Elysia</taxon>
    </lineage>
</organism>
<evidence type="ECO:0000313" key="3">
    <source>
        <dbReference type="EMBL" id="KAK3800003.1"/>
    </source>
</evidence>
<reference evidence="3" key="1">
    <citation type="journal article" date="2023" name="G3 (Bethesda)">
        <title>A reference genome for the long-term kleptoplast-retaining sea slug Elysia crispata morphotype clarki.</title>
        <authorList>
            <person name="Eastman K.E."/>
            <person name="Pendleton A.L."/>
            <person name="Shaikh M.A."/>
            <person name="Suttiyut T."/>
            <person name="Ogas R."/>
            <person name="Tomko P."/>
            <person name="Gavelis G."/>
            <person name="Widhalm J.R."/>
            <person name="Wisecaver J.H."/>
        </authorList>
    </citation>
    <scope>NUCLEOTIDE SEQUENCE</scope>
    <source>
        <strain evidence="3">ECLA1</strain>
    </source>
</reference>
<evidence type="ECO:0000256" key="2">
    <source>
        <dbReference type="SAM" id="SignalP"/>
    </source>
</evidence>
<feature type="signal peptide" evidence="2">
    <location>
        <begin position="1"/>
        <end position="23"/>
    </location>
</feature>
<sequence>MCAAAFLILIIGYLFLLDVAVQTDWDRSPVFDVTPNLLSRWNDVCCCLPDSDHLTCKKWHPLSPRVLLSELHIGGNYIDRLISLKEAFEIATFTHTHIPSTSSHIPSTSSHIPSTSSHIPSTSSHIPSTSSHIPSTPSPPLSLICANFPLPPASPFPDPLIPIAKYRYDVANEKMPHKQSK</sequence>
<protein>
    <submittedName>
        <fullName evidence="3">Uncharacterized protein</fullName>
    </submittedName>
</protein>
<feature type="chain" id="PRO_5042051759" evidence="2">
    <location>
        <begin position="24"/>
        <end position="181"/>
    </location>
</feature>
<proteinExistence type="predicted"/>
<evidence type="ECO:0000313" key="4">
    <source>
        <dbReference type="Proteomes" id="UP001283361"/>
    </source>
</evidence>
<dbReference type="Proteomes" id="UP001283361">
    <property type="component" value="Unassembled WGS sequence"/>
</dbReference>
<keyword evidence="4" id="KW-1185">Reference proteome</keyword>
<feature type="region of interest" description="Disordered" evidence="1">
    <location>
        <begin position="101"/>
        <end position="132"/>
    </location>
</feature>
<dbReference type="EMBL" id="JAWDGP010000505">
    <property type="protein sequence ID" value="KAK3800003.1"/>
    <property type="molecule type" value="Genomic_DNA"/>
</dbReference>